<proteinExistence type="predicted"/>
<dbReference type="OrthoDB" id="7701410at2759"/>
<gene>
    <name evidence="1" type="ORF">RF11_05204</name>
</gene>
<organism evidence="1 2">
    <name type="scientific">Thelohanellus kitauei</name>
    <name type="common">Myxosporean</name>
    <dbReference type="NCBI Taxonomy" id="669202"/>
    <lineage>
        <taxon>Eukaryota</taxon>
        <taxon>Metazoa</taxon>
        <taxon>Cnidaria</taxon>
        <taxon>Myxozoa</taxon>
        <taxon>Myxosporea</taxon>
        <taxon>Bivalvulida</taxon>
        <taxon>Platysporina</taxon>
        <taxon>Myxobolidae</taxon>
        <taxon>Thelohanellus</taxon>
    </lineage>
</organism>
<sequence>MKLIHEYFNKNDLPRAIEDYIFIKRTQDVSAQIEAVRNFISYSSCNQNRKEERLFIENFPTELKIEFSRMGEEGTNLDGYHEKKKLFFDVFNFTFRNRRSVLTVQSKEFAEIFLKIIKTHKYDSALDPSPFIDSLKVCVSYDQNKVLFINENGMFHFYQNFNIRTSTLGERFMTLCQHIYELDRSNIHSLYIIKLTPNVNQIMTRYSTYRQNYCAMLLFKLFQMLHRFRLLDDVNFDVNQFYDITVLISLRYIGSDYFPMFVSHLSKIWTAILNVSINKLEIDSIDKLMLFAGLFAIGISSKLMKLIRGSDKLKMTKNKKQRLYIIYFTFVAFPMIDHQSNTWLRTALIRLHHFFQKYFEKHSLTDFSFETQFLIVQYYIKSLVTLNIEISDNDRTIFKAFFGDLATNPSFSNLF</sequence>
<keyword evidence="2" id="KW-1185">Reference proteome</keyword>
<protein>
    <submittedName>
        <fullName evidence="1">Uncharacterized protein</fullName>
    </submittedName>
</protein>
<name>A0A0C2ME22_THEKT</name>
<accession>A0A0C2ME22</accession>
<dbReference type="Proteomes" id="UP000031668">
    <property type="component" value="Unassembled WGS sequence"/>
</dbReference>
<dbReference type="EMBL" id="JWZT01004937">
    <property type="protein sequence ID" value="KII62574.1"/>
    <property type="molecule type" value="Genomic_DNA"/>
</dbReference>
<evidence type="ECO:0000313" key="1">
    <source>
        <dbReference type="EMBL" id="KII62574.1"/>
    </source>
</evidence>
<evidence type="ECO:0000313" key="2">
    <source>
        <dbReference type="Proteomes" id="UP000031668"/>
    </source>
</evidence>
<dbReference type="AlphaFoldDB" id="A0A0C2ME22"/>
<comment type="caution">
    <text evidence="1">The sequence shown here is derived from an EMBL/GenBank/DDBJ whole genome shotgun (WGS) entry which is preliminary data.</text>
</comment>
<reference evidence="1 2" key="1">
    <citation type="journal article" date="2014" name="Genome Biol. Evol.">
        <title>The genome of the myxosporean Thelohanellus kitauei shows adaptations to nutrient acquisition within its fish host.</title>
        <authorList>
            <person name="Yang Y."/>
            <person name="Xiong J."/>
            <person name="Zhou Z."/>
            <person name="Huo F."/>
            <person name="Miao W."/>
            <person name="Ran C."/>
            <person name="Liu Y."/>
            <person name="Zhang J."/>
            <person name="Feng J."/>
            <person name="Wang M."/>
            <person name="Wang M."/>
            <person name="Wang L."/>
            <person name="Yao B."/>
        </authorList>
    </citation>
    <scope>NUCLEOTIDE SEQUENCE [LARGE SCALE GENOMIC DNA]</scope>
    <source>
        <strain evidence="1">Wuqing</strain>
    </source>
</reference>